<gene>
    <name evidence="2" type="ORF">A3K52_04975</name>
</gene>
<reference evidence="2 3" key="1">
    <citation type="journal article" date="2016" name="Nat. Commun.">
        <title>Thousands of microbial genomes shed light on interconnected biogeochemical processes in an aquifer system.</title>
        <authorList>
            <person name="Anantharaman K."/>
            <person name="Brown C.T."/>
            <person name="Hug L.A."/>
            <person name="Sharon I."/>
            <person name="Castelle C.J."/>
            <person name="Probst A.J."/>
            <person name="Thomas B.C."/>
            <person name="Singh A."/>
            <person name="Wilkins M.J."/>
            <person name="Karaoz U."/>
            <person name="Brodie E.L."/>
            <person name="Williams K.H."/>
            <person name="Hubbard S.S."/>
            <person name="Banfield J.F."/>
        </authorList>
    </citation>
    <scope>NUCLEOTIDE SEQUENCE [LARGE SCALE GENOMIC DNA]</scope>
</reference>
<evidence type="ECO:0000313" key="3">
    <source>
        <dbReference type="Proteomes" id="UP000177050"/>
    </source>
</evidence>
<evidence type="ECO:0000256" key="1">
    <source>
        <dbReference type="SAM" id="Phobius"/>
    </source>
</evidence>
<keyword evidence="1" id="KW-0812">Transmembrane</keyword>
<feature type="transmembrane region" description="Helical" evidence="1">
    <location>
        <begin position="374"/>
        <end position="392"/>
    </location>
</feature>
<proteinExistence type="predicted"/>
<feature type="transmembrane region" description="Helical" evidence="1">
    <location>
        <begin position="224"/>
        <end position="240"/>
    </location>
</feature>
<feature type="transmembrane region" description="Helical" evidence="1">
    <location>
        <begin position="159"/>
        <end position="181"/>
    </location>
</feature>
<evidence type="ECO:0008006" key="4">
    <source>
        <dbReference type="Google" id="ProtNLM"/>
    </source>
</evidence>
<name>A0A1F7L1T9_9BACT</name>
<keyword evidence="1" id="KW-1133">Transmembrane helix</keyword>
<dbReference type="EMBL" id="MGBR01000001">
    <property type="protein sequence ID" value="OGK74095.1"/>
    <property type="molecule type" value="Genomic_DNA"/>
</dbReference>
<organism evidence="2 3">
    <name type="scientific">Candidatus Roizmanbacteria bacterium RIFOXYD1_FULL_38_12</name>
    <dbReference type="NCBI Taxonomy" id="1802093"/>
    <lineage>
        <taxon>Bacteria</taxon>
        <taxon>Candidatus Roizmaniibacteriota</taxon>
    </lineage>
</organism>
<comment type="caution">
    <text evidence="2">The sequence shown here is derived from an EMBL/GenBank/DDBJ whole genome shotgun (WGS) entry which is preliminary data.</text>
</comment>
<feature type="transmembrane region" description="Helical" evidence="1">
    <location>
        <begin position="83"/>
        <end position="102"/>
    </location>
</feature>
<evidence type="ECO:0000313" key="2">
    <source>
        <dbReference type="EMBL" id="OGK74095.1"/>
    </source>
</evidence>
<sequence length="429" mass="50064">MVSYLPKTIFVLFFTLIFLLEGLSFKKGREISYVLILCMPSFLFYLHFMFKNRIKLSPFVGFVSALYIVFVSLSALSSKQINVSIEGVLLTIAVVSLFIYSSYHRDELQNIVLAMIMILSFVFISRHVLYRLIPIDFGGLLTLSAFQFFYSFYPNHNQLGTFLTLPIITCFFYLFFTAPSVKTPTSESFIKKTMSWLLTKKHILLILFYFPFFIFSYSRSSYNSVFWTFILMLFYNRKILFSNNFFSKKKIVFIILFGIIVLLMFFITVEEVKSIPIISSLHVWLQKYAGLGGKSFLSGRFLMFSDMLQRAEGKYLLGLGKPLIYSQSYTLHTNIGWPSHSLIVDIIAKQGLLSFFAFVLLHVVIFVKSDKRSVFFYLWINLFINFLTNWSYTFYSLYCIYFILPGLIPVILSSSTQNKQFIRSFYPID</sequence>
<feature type="transmembrane region" description="Helical" evidence="1">
    <location>
        <begin position="108"/>
        <end position="125"/>
    </location>
</feature>
<keyword evidence="1" id="KW-0472">Membrane</keyword>
<protein>
    <recommendedName>
        <fullName evidence="4">O-antigen polymerase</fullName>
    </recommendedName>
</protein>
<feature type="transmembrane region" description="Helical" evidence="1">
    <location>
        <begin position="132"/>
        <end position="153"/>
    </location>
</feature>
<feature type="transmembrane region" description="Helical" evidence="1">
    <location>
        <begin position="31"/>
        <end position="50"/>
    </location>
</feature>
<feature type="transmembrane region" description="Helical" evidence="1">
    <location>
        <begin position="6"/>
        <end position="24"/>
    </location>
</feature>
<accession>A0A1F7L1T9</accession>
<feature type="transmembrane region" description="Helical" evidence="1">
    <location>
        <begin position="56"/>
        <end position="76"/>
    </location>
</feature>
<feature type="transmembrane region" description="Helical" evidence="1">
    <location>
        <begin position="202"/>
        <end position="218"/>
    </location>
</feature>
<feature type="transmembrane region" description="Helical" evidence="1">
    <location>
        <begin position="398"/>
        <end position="415"/>
    </location>
</feature>
<dbReference type="AlphaFoldDB" id="A0A1F7L1T9"/>
<feature type="transmembrane region" description="Helical" evidence="1">
    <location>
        <begin position="346"/>
        <end position="367"/>
    </location>
</feature>
<feature type="transmembrane region" description="Helical" evidence="1">
    <location>
        <begin position="252"/>
        <end position="269"/>
    </location>
</feature>
<dbReference type="Proteomes" id="UP000177050">
    <property type="component" value="Unassembled WGS sequence"/>
</dbReference>